<protein>
    <submittedName>
        <fullName evidence="1">Protein phosphatase</fullName>
    </submittedName>
</protein>
<dbReference type="Proteomes" id="UP000031950">
    <property type="component" value="Unassembled WGS sequence"/>
</dbReference>
<accession>A0A0C2W694</accession>
<evidence type="ECO:0000313" key="1">
    <source>
        <dbReference type="EMBL" id="KIL51533.1"/>
    </source>
</evidence>
<name>A0A0C2W694_9BACL</name>
<keyword evidence="2" id="KW-1185">Reference proteome</keyword>
<dbReference type="SUPFAM" id="SSF81606">
    <property type="entry name" value="PP2C-like"/>
    <property type="match status" value="1"/>
</dbReference>
<comment type="caution">
    <text evidence="1">The sequence shown here is derived from an EMBL/GenBank/DDBJ whole genome shotgun (WGS) entry which is preliminary data.</text>
</comment>
<dbReference type="Gene3D" id="3.60.40.10">
    <property type="entry name" value="PPM-type phosphatase domain"/>
    <property type="match status" value="1"/>
</dbReference>
<gene>
    <name evidence="1" type="ORF">KP77_10450</name>
</gene>
<dbReference type="AlphaFoldDB" id="A0A0C2W694"/>
<dbReference type="OrthoDB" id="7944398at2"/>
<dbReference type="PATRIC" id="fig|135826.4.peg.1040"/>
<dbReference type="InterPro" id="IPR036457">
    <property type="entry name" value="PPM-type-like_dom_sf"/>
</dbReference>
<proteinExistence type="predicted"/>
<dbReference type="STRING" id="135826.KP77_10450"/>
<evidence type="ECO:0000313" key="2">
    <source>
        <dbReference type="Proteomes" id="UP000031950"/>
    </source>
</evidence>
<dbReference type="RefSeq" id="WP_041121648.1">
    <property type="nucleotide sequence ID" value="NZ_JXRQ01000015.1"/>
</dbReference>
<dbReference type="EMBL" id="JXRQ01000015">
    <property type="protein sequence ID" value="KIL51533.1"/>
    <property type="molecule type" value="Genomic_DNA"/>
</dbReference>
<organism evidence="1 2">
    <name type="scientific">Jeotgalibacillus alimentarius</name>
    <dbReference type="NCBI Taxonomy" id="135826"/>
    <lineage>
        <taxon>Bacteria</taxon>
        <taxon>Bacillati</taxon>
        <taxon>Bacillota</taxon>
        <taxon>Bacilli</taxon>
        <taxon>Bacillales</taxon>
        <taxon>Caryophanaceae</taxon>
        <taxon>Jeotgalibacillus</taxon>
    </lineage>
</organism>
<reference evidence="1 2" key="1">
    <citation type="submission" date="2015-01" db="EMBL/GenBank/DDBJ databases">
        <title>Genome sequence of Jeotgalibacillus alimentarius.</title>
        <authorList>
            <person name="Goh K.M."/>
            <person name="Chan K.-G."/>
            <person name="Yaakop A.S."/>
            <person name="Ee R."/>
            <person name="Gan H.M."/>
            <person name="Chan C.S."/>
        </authorList>
    </citation>
    <scope>NUCLEOTIDE SEQUENCE [LARGE SCALE GENOMIC DNA]</scope>
    <source>
        <strain evidence="1 2">YKJ-13</strain>
    </source>
</reference>
<sequence>MPEEFTWSGSETTFIDQPFIRNLNHLTIGLYGGNSDAGQTKNEDGCLIWSDPEGDWEFVMLLDAHHTAESTDLVLKEILNAKQKLIKMLTTQLTQDTFTNLEKTIISIFSDDSFLSACQTINGETACLITVRKHQYIWWFSVGDCLLYLFHGELMNMGQVQLNQRQFFEWIGKVNTFNQLVPCYSTGRRELRSGNNRLFLTTDGLIECPGEPYADSIDIYRAFNDSADQAAVEGMLNHIRSHSVKDSTTLVTWEVWNNRPATRPDDTNK</sequence>